<evidence type="ECO:0000256" key="16">
    <source>
        <dbReference type="PROSITE-ProRule" id="PRU00209"/>
    </source>
</evidence>
<evidence type="ECO:0000256" key="5">
    <source>
        <dbReference type="ARBA" id="ARBA00022555"/>
    </source>
</evidence>
<evidence type="ECO:0000259" key="18">
    <source>
        <dbReference type="PROSITE" id="PS51447"/>
    </source>
</evidence>
<evidence type="ECO:0000256" key="1">
    <source>
        <dbReference type="ARBA" id="ARBA00004496"/>
    </source>
</evidence>
<dbReference type="GO" id="GO:0009328">
    <property type="term" value="C:phenylalanine-tRNA ligase complex"/>
    <property type="evidence" value="ECO:0007669"/>
    <property type="project" value="TreeGrafter"/>
</dbReference>
<dbReference type="PANTHER" id="PTHR10947">
    <property type="entry name" value="PHENYLALANYL-TRNA SYNTHETASE BETA CHAIN AND LEUCINE-RICH REPEAT-CONTAINING PROTEIN 47"/>
    <property type="match status" value="1"/>
</dbReference>
<dbReference type="Pfam" id="PF01588">
    <property type="entry name" value="tRNA_bind"/>
    <property type="match status" value="1"/>
</dbReference>
<dbReference type="PROSITE" id="PS50886">
    <property type="entry name" value="TRBD"/>
    <property type="match status" value="1"/>
</dbReference>
<accession>A0A1V8YUN7</accession>
<comment type="similarity">
    <text evidence="2 15">Belongs to the phenylalanyl-tRNA synthetase beta subunit family. Type 1 subfamily.</text>
</comment>
<dbReference type="Gene3D" id="3.50.40.10">
    <property type="entry name" value="Phenylalanyl-trna Synthetase, Chain B, domain 3"/>
    <property type="match status" value="1"/>
</dbReference>
<evidence type="ECO:0000256" key="12">
    <source>
        <dbReference type="ARBA" id="ARBA00022917"/>
    </source>
</evidence>
<dbReference type="InterPro" id="IPR005121">
    <property type="entry name" value="Fdx_antiC-bd"/>
</dbReference>
<dbReference type="InterPro" id="IPR009061">
    <property type="entry name" value="DNA-bd_dom_put_sf"/>
</dbReference>
<dbReference type="Gene3D" id="3.30.70.380">
    <property type="entry name" value="Ferrodoxin-fold anticodon-binding domain"/>
    <property type="match status" value="1"/>
</dbReference>
<dbReference type="InterPro" id="IPR012340">
    <property type="entry name" value="NA-bd_OB-fold"/>
</dbReference>
<dbReference type="SUPFAM" id="SSF54991">
    <property type="entry name" value="Anticodon-binding domain of PheRS"/>
    <property type="match status" value="1"/>
</dbReference>
<evidence type="ECO:0000256" key="13">
    <source>
        <dbReference type="ARBA" id="ARBA00023146"/>
    </source>
</evidence>
<comment type="cofactor">
    <cofactor evidence="15">
        <name>Mg(2+)</name>
        <dbReference type="ChEBI" id="CHEBI:18420"/>
    </cofactor>
    <text evidence="15">Binds 2 magnesium ions per tetramer.</text>
</comment>
<dbReference type="Pfam" id="PF03484">
    <property type="entry name" value="B5"/>
    <property type="match status" value="1"/>
</dbReference>
<keyword evidence="10 15" id="KW-0460">Magnesium</keyword>
<name>A0A1V8YUN7_9ENTE</name>
<dbReference type="GO" id="GO:0000287">
    <property type="term" value="F:magnesium ion binding"/>
    <property type="evidence" value="ECO:0007669"/>
    <property type="project" value="UniProtKB-UniRule"/>
</dbReference>
<keyword evidence="11 16" id="KW-0694">RNA-binding</keyword>
<dbReference type="CDD" id="cd02796">
    <property type="entry name" value="tRNA_bind_bactPheRS"/>
    <property type="match status" value="1"/>
</dbReference>
<dbReference type="FunFam" id="3.50.40.10:FF:000001">
    <property type="entry name" value="Phenylalanine--tRNA ligase beta subunit"/>
    <property type="match status" value="1"/>
</dbReference>
<dbReference type="Proteomes" id="UP000192477">
    <property type="component" value="Unassembled WGS sequence"/>
</dbReference>
<dbReference type="EC" id="6.1.1.20" evidence="15"/>
<dbReference type="HAMAP" id="MF_00283">
    <property type="entry name" value="Phe_tRNA_synth_beta1"/>
    <property type="match status" value="1"/>
</dbReference>
<dbReference type="InterPro" id="IPR045864">
    <property type="entry name" value="aa-tRNA-synth_II/BPL/LPL"/>
</dbReference>
<dbReference type="InterPro" id="IPR020825">
    <property type="entry name" value="Phe-tRNA_synthase-like_B3/B4"/>
</dbReference>
<dbReference type="Gene3D" id="3.30.56.10">
    <property type="match status" value="2"/>
</dbReference>
<reference evidence="20 21" key="1">
    <citation type="journal article" date="2017" name="BMC Microbiol.">
        <title>Comparative genomics of Enterococcus spp. isolated from bovine feces.</title>
        <authorList>
            <person name="Beukers A.G."/>
            <person name="Zaheer R."/>
            <person name="Goji N."/>
            <person name="Amoako K.K."/>
            <person name="Chaves A.V."/>
            <person name="Ward M.P."/>
            <person name="McAllister T.A."/>
        </authorList>
    </citation>
    <scope>NUCLEOTIDE SEQUENCE [LARGE SCALE GENOMIC DNA]</scope>
    <source>
        <strain evidence="20 21">F1129D 143</strain>
    </source>
</reference>
<dbReference type="Gene3D" id="3.30.930.10">
    <property type="entry name" value="Bira Bifunctional Protein, Domain 2"/>
    <property type="match status" value="1"/>
</dbReference>
<organism evidence="20 21">
    <name type="scientific">Enterococcus villorum</name>
    <dbReference type="NCBI Taxonomy" id="112904"/>
    <lineage>
        <taxon>Bacteria</taxon>
        <taxon>Bacillati</taxon>
        <taxon>Bacillota</taxon>
        <taxon>Bacilli</taxon>
        <taxon>Lactobacillales</taxon>
        <taxon>Enterococcaceae</taxon>
        <taxon>Enterococcus</taxon>
    </lineage>
</organism>
<protein>
    <recommendedName>
        <fullName evidence="15">Phenylalanine--tRNA ligase beta subunit</fullName>
        <ecNumber evidence="15">6.1.1.20</ecNumber>
    </recommendedName>
    <alternativeName>
        <fullName evidence="15">Phenylalanyl-tRNA synthetase beta subunit</fullName>
        <shortName evidence="15">PheRS</shortName>
    </alternativeName>
</protein>
<dbReference type="GO" id="GO:0000049">
    <property type="term" value="F:tRNA binding"/>
    <property type="evidence" value="ECO:0007669"/>
    <property type="project" value="UniProtKB-UniRule"/>
</dbReference>
<comment type="caution">
    <text evidence="20">The sequence shown here is derived from an EMBL/GenBank/DDBJ whole genome shotgun (WGS) entry which is preliminary data.</text>
</comment>
<dbReference type="PROSITE" id="PS51483">
    <property type="entry name" value="B5"/>
    <property type="match status" value="1"/>
</dbReference>
<evidence type="ECO:0000256" key="10">
    <source>
        <dbReference type="ARBA" id="ARBA00022842"/>
    </source>
</evidence>
<dbReference type="InterPro" id="IPR002547">
    <property type="entry name" value="tRNA-bd_dom"/>
</dbReference>
<evidence type="ECO:0000259" key="17">
    <source>
        <dbReference type="PROSITE" id="PS50886"/>
    </source>
</evidence>
<dbReference type="InterPro" id="IPR041616">
    <property type="entry name" value="PheRS_beta_core"/>
</dbReference>
<comment type="subunit">
    <text evidence="3 15">Tetramer of two alpha and two beta subunits.</text>
</comment>
<feature type="binding site" evidence="15">
    <location>
        <position position="471"/>
    </location>
    <ligand>
        <name>Mg(2+)</name>
        <dbReference type="ChEBI" id="CHEBI:18420"/>
        <note>shared with alpha subunit</note>
    </ligand>
</feature>
<dbReference type="NCBIfam" id="TIGR00472">
    <property type="entry name" value="pheT_bact"/>
    <property type="match status" value="1"/>
</dbReference>
<keyword evidence="8 15" id="KW-0547">Nucleotide-binding</keyword>
<feature type="binding site" evidence="15">
    <location>
        <position position="462"/>
    </location>
    <ligand>
        <name>Mg(2+)</name>
        <dbReference type="ChEBI" id="CHEBI:18420"/>
        <note>shared with alpha subunit</note>
    </ligand>
</feature>
<evidence type="ECO:0000256" key="4">
    <source>
        <dbReference type="ARBA" id="ARBA00022490"/>
    </source>
</evidence>
<dbReference type="InterPro" id="IPR036690">
    <property type="entry name" value="Fdx_antiC-bd_sf"/>
</dbReference>
<evidence type="ECO:0000256" key="14">
    <source>
        <dbReference type="ARBA" id="ARBA00049255"/>
    </source>
</evidence>
<dbReference type="FunFam" id="3.30.70.380:FF:000001">
    <property type="entry name" value="Phenylalanine--tRNA ligase beta subunit"/>
    <property type="match status" value="1"/>
</dbReference>
<dbReference type="SUPFAM" id="SSF50249">
    <property type="entry name" value="Nucleic acid-binding proteins"/>
    <property type="match status" value="1"/>
</dbReference>
<keyword evidence="12 15" id="KW-0648">Protein biosynthesis</keyword>
<dbReference type="InterPro" id="IPR005147">
    <property type="entry name" value="tRNA_synthase_B5-dom"/>
</dbReference>
<keyword evidence="5 16" id="KW-0820">tRNA-binding</keyword>
<comment type="catalytic activity">
    <reaction evidence="14 15">
        <text>tRNA(Phe) + L-phenylalanine + ATP = L-phenylalanyl-tRNA(Phe) + AMP + diphosphate + H(+)</text>
        <dbReference type="Rhea" id="RHEA:19413"/>
        <dbReference type="Rhea" id="RHEA-COMP:9668"/>
        <dbReference type="Rhea" id="RHEA-COMP:9699"/>
        <dbReference type="ChEBI" id="CHEBI:15378"/>
        <dbReference type="ChEBI" id="CHEBI:30616"/>
        <dbReference type="ChEBI" id="CHEBI:33019"/>
        <dbReference type="ChEBI" id="CHEBI:58095"/>
        <dbReference type="ChEBI" id="CHEBI:78442"/>
        <dbReference type="ChEBI" id="CHEBI:78531"/>
        <dbReference type="ChEBI" id="CHEBI:456215"/>
        <dbReference type="EC" id="6.1.1.20"/>
    </reaction>
</comment>
<dbReference type="GO" id="GO:0140096">
    <property type="term" value="F:catalytic activity, acting on a protein"/>
    <property type="evidence" value="ECO:0007669"/>
    <property type="project" value="UniProtKB-ARBA"/>
</dbReference>
<dbReference type="SUPFAM" id="SSF46955">
    <property type="entry name" value="Putative DNA-binding domain"/>
    <property type="match status" value="1"/>
</dbReference>
<dbReference type="SUPFAM" id="SSF55681">
    <property type="entry name" value="Class II aaRS and biotin synthetases"/>
    <property type="match status" value="1"/>
</dbReference>
<evidence type="ECO:0000256" key="9">
    <source>
        <dbReference type="ARBA" id="ARBA00022840"/>
    </source>
</evidence>
<feature type="domain" description="B5" evidence="19">
    <location>
        <begin position="409"/>
        <end position="484"/>
    </location>
</feature>
<evidence type="ECO:0000313" key="20">
    <source>
        <dbReference type="EMBL" id="OQO71324.1"/>
    </source>
</evidence>
<dbReference type="EMBL" id="MJEA01000001">
    <property type="protein sequence ID" value="OQO71324.1"/>
    <property type="molecule type" value="Genomic_DNA"/>
</dbReference>
<dbReference type="SMART" id="SM00873">
    <property type="entry name" value="B3_4"/>
    <property type="match status" value="1"/>
</dbReference>
<feature type="binding site" evidence="15">
    <location>
        <position position="472"/>
    </location>
    <ligand>
        <name>Mg(2+)</name>
        <dbReference type="ChEBI" id="CHEBI:18420"/>
        <note>shared with alpha subunit</note>
    </ligand>
</feature>
<keyword evidence="13 15" id="KW-0030">Aminoacyl-tRNA synthetase</keyword>
<dbReference type="RefSeq" id="WP_081181341.1">
    <property type="nucleotide sequence ID" value="NZ_MJEA01000001.1"/>
</dbReference>
<keyword evidence="4 15" id="KW-0963">Cytoplasm</keyword>
<evidence type="ECO:0000259" key="19">
    <source>
        <dbReference type="PROSITE" id="PS51483"/>
    </source>
</evidence>
<evidence type="ECO:0000256" key="11">
    <source>
        <dbReference type="ARBA" id="ARBA00022884"/>
    </source>
</evidence>
<dbReference type="AlphaFoldDB" id="A0A1V8YUN7"/>
<keyword evidence="9 15" id="KW-0067">ATP-binding</keyword>
<keyword evidence="7 15" id="KW-0479">Metal-binding</keyword>
<evidence type="ECO:0000256" key="7">
    <source>
        <dbReference type="ARBA" id="ARBA00022723"/>
    </source>
</evidence>
<dbReference type="SUPFAM" id="SSF56037">
    <property type="entry name" value="PheT/TilS domain"/>
    <property type="match status" value="1"/>
</dbReference>
<dbReference type="GO" id="GO:0016740">
    <property type="term" value="F:transferase activity"/>
    <property type="evidence" value="ECO:0007669"/>
    <property type="project" value="UniProtKB-ARBA"/>
</dbReference>
<evidence type="ECO:0000256" key="3">
    <source>
        <dbReference type="ARBA" id="ARBA00011209"/>
    </source>
</evidence>
<comment type="subcellular location">
    <subcellularLocation>
        <location evidence="1 15">Cytoplasm</location>
    </subcellularLocation>
</comment>
<dbReference type="SMART" id="SM00874">
    <property type="entry name" value="B5"/>
    <property type="match status" value="1"/>
</dbReference>
<evidence type="ECO:0000256" key="6">
    <source>
        <dbReference type="ARBA" id="ARBA00022598"/>
    </source>
</evidence>
<dbReference type="Pfam" id="PF17759">
    <property type="entry name" value="tRNA_synthFbeta"/>
    <property type="match status" value="1"/>
</dbReference>
<dbReference type="STRING" id="112904.BH747_00380"/>
<sequence>MLVSYKWLNKYVDLSAVTPKELADKMSVTGIEVEGITYPEEGLKKIVVGEVMECVPHPDSDHLSICQVDIGEEELSQIVCGAPNVKKGIKVIVALPNSRIAGNVKIKKGKMRGQVSNGMICALQEIGYSDSVVPKEYAEGIYYLPQDCVNGEPVFSYLDMDDAIIELSITPNRADALSMRGIAYEVGAIYRQIPQFDDEKLVEVDRLASDKIKVTVEDHELVPAYQIRIIENVKIQPSPQWLQNILMNEGIRPINNVVDVTNYILLLFGQPLHAFDYEKLGSKEIVVRHAKKAETIVTLDGEKRELSPENLVITNGQTPVALAGVMGGLDSEITETTTTVALEAALFDPIAIRRTAKQFNLRSESSARFEKGINKATVDKACEVAAAMIVSLAGGEVLQGAVKGSTYQAKKVEIAITLSRINRYLGTDLTDKEVSEIFEALGFGYQMEGETYTVTVPPRRWDIQIEADIIEEVARIYGYDRLPSTLPSGETVAGSLTNEQATTRKVRTLLEDSGLNEAISYALTTEEKSRQFTTKNSMVTRLDWPMSEDRSVLRMNLISGLLDNVNYNVARKNSDVALYEIGRVFYQEKDPLTHLPQEVKHVALALTGTWQEKSWQHPSEAVDFYTIKGLLENLFEQLGISDEFTYQATAEMEDMHPGRTAEIYLGEHSIGFVGQIHPNTAKEYDIPETYVAELALDSIIEASQKGITFQAVTKFPSVARDIAMLVEETVTNQEILTVIRSTAGKFLTNIQLFDVYQGENIEPGHKSLAYSLTFENPEATMTDEEINRSMAKIEKALSETVKANIR</sequence>
<dbReference type="Pfam" id="PF03483">
    <property type="entry name" value="B3_4"/>
    <property type="match status" value="1"/>
</dbReference>
<evidence type="ECO:0000256" key="2">
    <source>
        <dbReference type="ARBA" id="ARBA00008653"/>
    </source>
</evidence>
<keyword evidence="6 15" id="KW-0436">Ligase</keyword>
<dbReference type="Gene3D" id="2.40.50.140">
    <property type="entry name" value="Nucleic acid-binding proteins"/>
    <property type="match status" value="1"/>
</dbReference>
<dbReference type="OrthoDB" id="9805455at2"/>
<dbReference type="Pfam" id="PF03147">
    <property type="entry name" value="FDX-ACB"/>
    <property type="match status" value="1"/>
</dbReference>
<dbReference type="FunFam" id="3.30.56.10:FF:000002">
    <property type="entry name" value="Phenylalanine--tRNA ligase beta subunit"/>
    <property type="match status" value="1"/>
</dbReference>
<dbReference type="FunFam" id="2.40.50.140:FF:000045">
    <property type="entry name" value="Phenylalanine--tRNA ligase beta subunit"/>
    <property type="match status" value="1"/>
</dbReference>
<dbReference type="CDD" id="cd00769">
    <property type="entry name" value="PheRS_beta_core"/>
    <property type="match status" value="1"/>
</dbReference>
<proteinExistence type="inferred from homology"/>
<dbReference type="PROSITE" id="PS51447">
    <property type="entry name" value="FDX_ACB"/>
    <property type="match status" value="1"/>
</dbReference>
<dbReference type="InterPro" id="IPR045060">
    <property type="entry name" value="Phe-tRNA-ligase_IIc_bsu"/>
</dbReference>
<dbReference type="GO" id="GO:0006432">
    <property type="term" value="P:phenylalanyl-tRNA aminoacylation"/>
    <property type="evidence" value="ECO:0007669"/>
    <property type="project" value="UniProtKB-UniRule"/>
</dbReference>
<dbReference type="GO" id="GO:0005524">
    <property type="term" value="F:ATP binding"/>
    <property type="evidence" value="ECO:0007669"/>
    <property type="project" value="UniProtKB-UniRule"/>
</dbReference>
<evidence type="ECO:0000256" key="8">
    <source>
        <dbReference type="ARBA" id="ARBA00022741"/>
    </source>
</evidence>
<dbReference type="PANTHER" id="PTHR10947:SF0">
    <property type="entry name" value="PHENYLALANINE--TRNA LIGASE BETA SUBUNIT"/>
    <property type="match status" value="1"/>
</dbReference>
<dbReference type="SMART" id="SM00896">
    <property type="entry name" value="FDX-ACB"/>
    <property type="match status" value="1"/>
</dbReference>
<evidence type="ECO:0000313" key="21">
    <source>
        <dbReference type="Proteomes" id="UP000192477"/>
    </source>
</evidence>
<feature type="domain" description="TRNA-binding" evidence="17">
    <location>
        <begin position="40"/>
        <end position="155"/>
    </location>
</feature>
<dbReference type="InterPro" id="IPR005146">
    <property type="entry name" value="B3/B4_tRNA-bd"/>
</dbReference>
<dbReference type="GO" id="GO:0004826">
    <property type="term" value="F:phenylalanine-tRNA ligase activity"/>
    <property type="evidence" value="ECO:0007669"/>
    <property type="project" value="UniProtKB-UniRule"/>
</dbReference>
<dbReference type="InterPro" id="IPR004532">
    <property type="entry name" value="Phe-tRNA-ligase_IIc_bsu_bact"/>
</dbReference>
<feature type="binding site" evidence="15">
    <location>
        <position position="468"/>
    </location>
    <ligand>
        <name>Mg(2+)</name>
        <dbReference type="ChEBI" id="CHEBI:18420"/>
        <note>shared with alpha subunit</note>
    </ligand>
</feature>
<feature type="domain" description="FDX-ACB" evidence="18">
    <location>
        <begin position="713"/>
        <end position="806"/>
    </location>
</feature>
<gene>
    <name evidence="15" type="primary">pheT</name>
    <name evidence="20" type="ORF">BH747_00380</name>
</gene>
<dbReference type="FunFam" id="3.30.930.10:FF:000022">
    <property type="entry name" value="Phenylalanine--tRNA ligase beta subunit"/>
    <property type="match status" value="1"/>
</dbReference>
<evidence type="ECO:0000256" key="15">
    <source>
        <dbReference type="HAMAP-Rule" id="MF_00283"/>
    </source>
</evidence>
<dbReference type="InterPro" id="IPR033714">
    <property type="entry name" value="tRNA_bind_bactPheRS"/>
</dbReference>
<dbReference type="NCBIfam" id="NF045760">
    <property type="entry name" value="YtpR"/>
    <property type="match status" value="1"/>
</dbReference>